<dbReference type="GO" id="GO:0051604">
    <property type="term" value="P:protein maturation"/>
    <property type="evidence" value="ECO:0007669"/>
    <property type="project" value="EnsemblFungi"/>
</dbReference>
<dbReference type="GO" id="GO:0062092">
    <property type="term" value="C:Yae1-Lto1 complex"/>
    <property type="evidence" value="ECO:0007669"/>
    <property type="project" value="EnsemblFungi"/>
</dbReference>
<evidence type="ECO:0000313" key="9">
    <source>
        <dbReference type="EMBL" id="CCE92856.1"/>
    </source>
</evidence>
<dbReference type="PANTHER" id="PTHR18829:SF0">
    <property type="entry name" value="PROTEIN YAE1 HOMOLOG"/>
    <property type="match status" value="1"/>
</dbReference>
<organism evidence="9 10">
    <name type="scientific">Torulaspora delbrueckii</name>
    <name type="common">Yeast</name>
    <name type="synonym">Candida colliculosa</name>
    <dbReference type="NCBI Taxonomy" id="4950"/>
    <lineage>
        <taxon>Eukaryota</taxon>
        <taxon>Fungi</taxon>
        <taxon>Dikarya</taxon>
        <taxon>Ascomycota</taxon>
        <taxon>Saccharomycotina</taxon>
        <taxon>Saccharomycetes</taxon>
        <taxon>Saccharomycetales</taxon>
        <taxon>Saccharomycetaceae</taxon>
        <taxon>Torulaspora</taxon>
    </lineage>
</organism>
<dbReference type="Proteomes" id="UP000005627">
    <property type="component" value="Chromosome 6"/>
</dbReference>
<keyword evidence="7" id="KW-0539">Nucleus</keyword>
<evidence type="ECO:0000256" key="3">
    <source>
        <dbReference type="ARBA" id="ARBA00007096"/>
    </source>
</evidence>
<evidence type="ECO:0000256" key="2">
    <source>
        <dbReference type="ARBA" id="ARBA00004496"/>
    </source>
</evidence>
<evidence type="ECO:0000256" key="6">
    <source>
        <dbReference type="ARBA" id="ARBA00022490"/>
    </source>
</evidence>
<evidence type="ECO:0000256" key="4">
    <source>
        <dbReference type="ARBA" id="ARBA00017286"/>
    </source>
</evidence>
<dbReference type="eggNOG" id="KOG4774">
    <property type="taxonomic scope" value="Eukaryota"/>
</dbReference>
<keyword evidence="6" id="KW-0963">Cytoplasm</keyword>
<dbReference type="GO" id="GO:0005634">
    <property type="term" value="C:nucleus"/>
    <property type="evidence" value="ECO:0007669"/>
    <property type="project" value="UniProtKB-SubCell"/>
</dbReference>
<evidence type="ECO:0000256" key="7">
    <source>
        <dbReference type="ARBA" id="ARBA00023242"/>
    </source>
</evidence>
<gene>
    <name evidence="9" type="primary">TDEL0F00450</name>
    <name evidence="9" type="ORF">TDEL_0F00450</name>
</gene>
<comment type="similarity">
    <text evidence="3">Belongs to the YAE1 family.</text>
</comment>
<dbReference type="OrthoDB" id="20086at2759"/>
<comment type="subcellular location">
    <subcellularLocation>
        <location evidence="2">Cytoplasm</location>
    </subcellularLocation>
    <subcellularLocation>
        <location evidence="1">Nucleus</location>
    </subcellularLocation>
</comment>
<dbReference type="PANTHER" id="PTHR18829">
    <property type="entry name" value="PROTEIN YAE1 HOMOLOG"/>
    <property type="match status" value="1"/>
</dbReference>
<evidence type="ECO:0000259" key="8">
    <source>
        <dbReference type="Pfam" id="PF09811"/>
    </source>
</evidence>
<evidence type="ECO:0000256" key="1">
    <source>
        <dbReference type="ARBA" id="ARBA00004123"/>
    </source>
</evidence>
<dbReference type="GO" id="GO:0097361">
    <property type="term" value="C:cytosolic [4Fe-4S] assembly targeting complex"/>
    <property type="evidence" value="ECO:0007669"/>
    <property type="project" value="EnsemblFungi"/>
</dbReference>
<reference evidence="9 10" key="1">
    <citation type="journal article" date="2011" name="Proc. Natl. Acad. Sci. U.S.A.">
        <title>Evolutionary erosion of yeast sex chromosomes by mating-type switching accidents.</title>
        <authorList>
            <person name="Gordon J.L."/>
            <person name="Armisen D."/>
            <person name="Proux-Wera E."/>
            <person name="Oheigeartaigh S.S."/>
            <person name="Byrne K.P."/>
            <person name="Wolfe K.H."/>
        </authorList>
    </citation>
    <scope>NUCLEOTIDE SEQUENCE [LARGE SCALE GENOMIC DNA]</scope>
    <source>
        <strain evidence="10">ATCC 10662 / CBS 1146 / NBRC 0425 / NCYC 2629 / NRRL Y-866</strain>
    </source>
</reference>
<dbReference type="RefSeq" id="XP_003682067.1">
    <property type="nucleotide sequence ID" value="XM_003682019.1"/>
</dbReference>
<dbReference type="FunCoup" id="G8ZW62">
    <property type="interactions" value="12"/>
</dbReference>
<dbReference type="InterPro" id="IPR038881">
    <property type="entry name" value="Yae1-like"/>
</dbReference>
<name>G8ZW62_TORDE</name>
<dbReference type="AlphaFoldDB" id="G8ZW62"/>
<dbReference type="EMBL" id="HE616747">
    <property type="protein sequence ID" value="CCE92856.1"/>
    <property type="molecule type" value="Genomic_DNA"/>
</dbReference>
<proteinExistence type="inferred from homology"/>
<protein>
    <recommendedName>
        <fullName evidence="5">Protein YAE1</fullName>
    </recommendedName>
    <alternativeName>
        <fullName evidence="4">Protein yae1</fullName>
    </alternativeName>
</protein>
<dbReference type="GO" id="GO:0030674">
    <property type="term" value="F:protein-macromolecule adaptor activity"/>
    <property type="evidence" value="ECO:0007669"/>
    <property type="project" value="EnsemblFungi"/>
</dbReference>
<accession>G8ZW62</accession>
<dbReference type="GeneID" id="11501158"/>
<dbReference type="Pfam" id="PF09811">
    <property type="entry name" value="Yae1_N"/>
    <property type="match status" value="1"/>
</dbReference>
<keyword evidence="10" id="KW-1185">Reference proteome</keyword>
<evidence type="ECO:0000256" key="5">
    <source>
        <dbReference type="ARBA" id="ARBA00018400"/>
    </source>
</evidence>
<dbReference type="InterPro" id="IPR019191">
    <property type="entry name" value="Essential_protein_Yae1_N"/>
</dbReference>
<dbReference type="HOGENOM" id="CLU_066684_2_0_1"/>
<feature type="domain" description="Essential protein Yae1 N-terminal" evidence="8">
    <location>
        <begin position="37"/>
        <end position="75"/>
    </location>
</feature>
<sequence length="144" mass="16134">MSSDNVLEDVWGSDNDSPHETISYDLNKLRDNHNKRGYLDGITHSREANLQSGFDEGFPAGAKLGMEVGKLVGLLQGLANKYGDQDKSLLEDFNTIQEDLRINKVLTKTHFDANLNLQGEHSLIVKWNAIVKTYSEKYSIHTGL</sequence>
<dbReference type="InParanoid" id="G8ZW62"/>
<dbReference type="KEGG" id="tdl:TDEL_0F00450"/>
<evidence type="ECO:0000313" key="10">
    <source>
        <dbReference type="Proteomes" id="UP000005627"/>
    </source>
</evidence>
<dbReference type="STRING" id="1076872.G8ZW62"/>